<dbReference type="InterPro" id="IPR050173">
    <property type="entry name" value="ABC_transporter_C-like"/>
</dbReference>
<keyword evidence="7 10" id="KW-1133">Transmembrane helix</keyword>
<dbReference type="Gene3D" id="3.40.50.300">
    <property type="entry name" value="P-loop containing nucleotide triphosphate hydrolases"/>
    <property type="match status" value="1"/>
</dbReference>
<dbReference type="PANTHER" id="PTHR24223:SF456">
    <property type="entry name" value="MULTIDRUG RESISTANCE-ASSOCIATED PROTEIN LETHAL(2)03659"/>
    <property type="match status" value="1"/>
</dbReference>
<evidence type="ECO:0000256" key="6">
    <source>
        <dbReference type="ARBA" id="ARBA00022840"/>
    </source>
</evidence>
<evidence type="ECO:0000256" key="1">
    <source>
        <dbReference type="ARBA" id="ARBA00004141"/>
    </source>
</evidence>
<dbReference type="Pfam" id="PF00664">
    <property type="entry name" value="ABC_membrane"/>
    <property type="match status" value="1"/>
</dbReference>
<dbReference type="InterPro" id="IPR036640">
    <property type="entry name" value="ABC1_TM_sf"/>
</dbReference>
<evidence type="ECO:0000313" key="14">
    <source>
        <dbReference type="Proteomes" id="UP000007879"/>
    </source>
</evidence>
<dbReference type="PROSITE" id="PS50893">
    <property type="entry name" value="ABC_TRANSPORTER_2"/>
    <property type="match status" value="1"/>
</dbReference>
<feature type="coiled-coil region" evidence="9">
    <location>
        <begin position="438"/>
        <end position="465"/>
    </location>
</feature>
<reference evidence="14" key="1">
    <citation type="journal article" date="2010" name="Nature">
        <title>The Amphimedon queenslandica genome and the evolution of animal complexity.</title>
        <authorList>
            <person name="Srivastava M."/>
            <person name="Simakov O."/>
            <person name="Chapman J."/>
            <person name="Fahey B."/>
            <person name="Gauthier M.E."/>
            <person name="Mitros T."/>
            <person name="Richards G.S."/>
            <person name="Conaco C."/>
            <person name="Dacre M."/>
            <person name="Hellsten U."/>
            <person name="Larroux C."/>
            <person name="Putnam N.H."/>
            <person name="Stanke M."/>
            <person name="Adamska M."/>
            <person name="Darling A."/>
            <person name="Degnan S.M."/>
            <person name="Oakley T.H."/>
            <person name="Plachetzki D.C."/>
            <person name="Zhai Y."/>
            <person name="Adamski M."/>
            <person name="Calcino A."/>
            <person name="Cummins S.F."/>
            <person name="Goodstein D.M."/>
            <person name="Harris C."/>
            <person name="Jackson D.J."/>
            <person name="Leys S.P."/>
            <person name="Shu S."/>
            <person name="Woodcroft B.J."/>
            <person name="Vervoort M."/>
            <person name="Kosik K.S."/>
            <person name="Manning G."/>
            <person name="Degnan B.M."/>
            <person name="Rokhsar D.S."/>
        </authorList>
    </citation>
    <scope>NUCLEOTIDE SEQUENCE [LARGE SCALE GENOMIC DNA]</scope>
</reference>
<dbReference type="AlphaFoldDB" id="A0AAN0JU13"/>
<evidence type="ECO:0000256" key="10">
    <source>
        <dbReference type="SAM" id="Phobius"/>
    </source>
</evidence>
<name>A0AAN0JU13_AMPQE</name>
<comment type="similarity">
    <text evidence="2">Belongs to the ABC transporter superfamily. ABCC family. Conjugate transporter (TC 3.A.1.208) subfamily.</text>
</comment>
<keyword evidence="9" id="KW-0175">Coiled coil</keyword>
<feature type="transmembrane region" description="Helical" evidence="10">
    <location>
        <begin position="211"/>
        <end position="232"/>
    </location>
</feature>
<keyword evidence="14" id="KW-1185">Reference proteome</keyword>
<sequence>MDDDQTMKGQPLDPRRKAKYNVISRGFFCWIDPLFWLGCRRSLEFSDLYVHPPEADSFYLLNKFNKYWATELQRKKRGMSPRLLVAWFKCFWWRILLHGLFLFGEVSGFVCQSELIGSLAEYLVLDSPSEAETRDAYLYAFGLTLLSFFIVFIHAIAFYYGHILGMHTRIVFSSALYQKILHLSQVTVGQQTLGHIVNLASNDIHKFDLGLLFPHFLWIAPIHVIVVTYLLYLEIQSSAFVATALLFLQVPLQLILAYIFGKLRLKAAKMTDRRVKVMNEVISGIRVIKMYAWEYDIELLPEGDLTLVGERGVTLSGGQKARVNLARAVYRQADVYLLDDPLSAVDAAVSRHLFERCIRGILSDKIVILVTHQVQYLERCDAILGLKEGCVLVYGNARDVLKEDSGIFELLADDTSTSDDGFNIRKQSISTGLEPQTLVTFEQKLSSLNEENDDHEKDNSVEQSQEEIASLKKISSTDTVSLLYYEY</sequence>
<keyword evidence="5" id="KW-0547">Nucleotide-binding</keyword>
<feature type="transmembrane region" description="Helical" evidence="10">
    <location>
        <begin position="238"/>
        <end position="260"/>
    </location>
</feature>
<keyword evidence="6" id="KW-0067">ATP-binding</keyword>
<feature type="transmembrane region" description="Helical" evidence="10">
    <location>
        <begin position="136"/>
        <end position="160"/>
    </location>
</feature>
<dbReference type="InterPro" id="IPR017871">
    <property type="entry name" value="ABC_transporter-like_CS"/>
</dbReference>
<protein>
    <recommendedName>
        <fullName evidence="15">ABC transmembrane type-1 domain-containing protein</fullName>
    </recommendedName>
</protein>
<dbReference type="Gene3D" id="1.20.1560.10">
    <property type="entry name" value="ABC transporter type 1, transmembrane domain"/>
    <property type="match status" value="2"/>
</dbReference>
<feature type="domain" description="ABC transmembrane type-1" evidence="12">
    <location>
        <begin position="96"/>
        <end position="294"/>
    </location>
</feature>
<keyword evidence="3" id="KW-0813">Transport</keyword>
<accession>A0AAN0JU13</accession>
<dbReference type="GO" id="GO:0005524">
    <property type="term" value="F:ATP binding"/>
    <property type="evidence" value="ECO:0007669"/>
    <property type="project" value="UniProtKB-KW"/>
</dbReference>
<organism evidence="13 14">
    <name type="scientific">Amphimedon queenslandica</name>
    <name type="common">Sponge</name>
    <dbReference type="NCBI Taxonomy" id="400682"/>
    <lineage>
        <taxon>Eukaryota</taxon>
        <taxon>Metazoa</taxon>
        <taxon>Porifera</taxon>
        <taxon>Demospongiae</taxon>
        <taxon>Heteroscleromorpha</taxon>
        <taxon>Haplosclerida</taxon>
        <taxon>Niphatidae</taxon>
        <taxon>Amphimedon</taxon>
    </lineage>
</organism>
<dbReference type="Pfam" id="PF00005">
    <property type="entry name" value="ABC_tran"/>
    <property type="match status" value="1"/>
</dbReference>
<dbReference type="GO" id="GO:0016887">
    <property type="term" value="F:ATP hydrolysis activity"/>
    <property type="evidence" value="ECO:0007669"/>
    <property type="project" value="InterPro"/>
</dbReference>
<keyword evidence="4 10" id="KW-0812">Transmembrane</keyword>
<dbReference type="KEGG" id="aqu:100634596"/>
<dbReference type="InterPro" id="IPR003439">
    <property type="entry name" value="ABC_transporter-like_ATP-bd"/>
</dbReference>
<dbReference type="InterPro" id="IPR011527">
    <property type="entry name" value="ABC1_TM_dom"/>
</dbReference>
<dbReference type="RefSeq" id="XP_019860381.1">
    <property type="nucleotide sequence ID" value="XM_020004822.1"/>
</dbReference>
<feature type="domain" description="ABC transporter" evidence="11">
    <location>
        <begin position="166"/>
        <end position="413"/>
    </location>
</feature>
<evidence type="ECO:0000256" key="5">
    <source>
        <dbReference type="ARBA" id="ARBA00022741"/>
    </source>
</evidence>
<keyword evidence="8 10" id="KW-0472">Membrane</keyword>
<dbReference type="EnsemblMetazoa" id="XM_020004822.1">
    <property type="protein sequence ID" value="XP_019860381.1"/>
    <property type="gene ID" value="LOC100634596"/>
</dbReference>
<evidence type="ECO:0000313" key="13">
    <source>
        <dbReference type="EnsemblMetazoa" id="XP_019860381.1"/>
    </source>
</evidence>
<evidence type="ECO:0000259" key="11">
    <source>
        <dbReference type="PROSITE" id="PS50893"/>
    </source>
</evidence>
<evidence type="ECO:0000256" key="7">
    <source>
        <dbReference type="ARBA" id="ARBA00022989"/>
    </source>
</evidence>
<evidence type="ECO:0000256" key="8">
    <source>
        <dbReference type="ARBA" id="ARBA00023136"/>
    </source>
</evidence>
<dbReference type="InterPro" id="IPR027417">
    <property type="entry name" value="P-loop_NTPase"/>
</dbReference>
<evidence type="ECO:0000256" key="4">
    <source>
        <dbReference type="ARBA" id="ARBA00022692"/>
    </source>
</evidence>
<evidence type="ECO:0000259" key="12">
    <source>
        <dbReference type="PROSITE" id="PS50929"/>
    </source>
</evidence>
<reference evidence="13" key="2">
    <citation type="submission" date="2024-06" db="UniProtKB">
        <authorList>
            <consortium name="EnsemblMetazoa"/>
        </authorList>
    </citation>
    <scope>IDENTIFICATION</scope>
</reference>
<dbReference type="Proteomes" id="UP000007879">
    <property type="component" value="Unassembled WGS sequence"/>
</dbReference>
<evidence type="ECO:0000256" key="3">
    <source>
        <dbReference type="ARBA" id="ARBA00022448"/>
    </source>
</evidence>
<dbReference type="PROSITE" id="PS50929">
    <property type="entry name" value="ABC_TM1F"/>
    <property type="match status" value="1"/>
</dbReference>
<dbReference type="PROSITE" id="PS00211">
    <property type="entry name" value="ABC_TRANSPORTER_1"/>
    <property type="match status" value="1"/>
</dbReference>
<dbReference type="SUPFAM" id="SSF90123">
    <property type="entry name" value="ABC transporter transmembrane region"/>
    <property type="match status" value="1"/>
</dbReference>
<evidence type="ECO:0008006" key="15">
    <source>
        <dbReference type="Google" id="ProtNLM"/>
    </source>
</evidence>
<dbReference type="GeneID" id="100634596"/>
<evidence type="ECO:0000256" key="9">
    <source>
        <dbReference type="SAM" id="Coils"/>
    </source>
</evidence>
<dbReference type="SUPFAM" id="SSF52540">
    <property type="entry name" value="P-loop containing nucleoside triphosphate hydrolases"/>
    <property type="match status" value="1"/>
</dbReference>
<dbReference type="GO" id="GO:0140359">
    <property type="term" value="F:ABC-type transporter activity"/>
    <property type="evidence" value="ECO:0007669"/>
    <property type="project" value="InterPro"/>
</dbReference>
<comment type="subcellular location">
    <subcellularLocation>
        <location evidence="1">Membrane</location>
        <topology evidence="1">Multi-pass membrane protein</topology>
    </subcellularLocation>
</comment>
<dbReference type="GO" id="GO:0016020">
    <property type="term" value="C:membrane"/>
    <property type="evidence" value="ECO:0007669"/>
    <property type="project" value="UniProtKB-SubCell"/>
</dbReference>
<proteinExistence type="inferred from homology"/>
<evidence type="ECO:0000256" key="2">
    <source>
        <dbReference type="ARBA" id="ARBA00009726"/>
    </source>
</evidence>
<dbReference type="PANTHER" id="PTHR24223">
    <property type="entry name" value="ATP-BINDING CASSETTE SUB-FAMILY C"/>
    <property type="match status" value="1"/>
</dbReference>